<dbReference type="Proteomes" id="UP001175001">
    <property type="component" value="Unassembled WGS sequence"/>
</dbReference>
<feature type="compositionally biased region" description="Basic and acidic residues" evidence="1">
    <location>
        <begin position="79"/>
        <end position="101"/>
    </location>
</feature>
<sequence length="108" mass="12197">MYKQSAASIELSSAMMPPTVKLDLVNAVGTANPKRHPHTAVVSVGEQRSYERSQVPWYRKEPEQSEDERSYQKHSAKGHSADKLEILGRNRTTVHVDEHRISGMKNNV</sequence>
<evidence type="ECO:0000313" key="2">
    <source>
        <dbReference type="EMBL" id="KAK0609136.1"/>
    </source>
</evidence>
<reference evidence="2" key="1">
    <citation type="submission" date="2023-06" db="EMBL/GenBank/DDBJ databases">
        <title>Multi-omics analyses reveal the molecular pathogenesis toolkit of Lasiodiplodia hormozganensis, a cross-kingdom pathogen.</title>
        <authorList>
            <person name="Felix C."/>
            <person name="Meneses R."/>
            <person name="Goncalves M.F.M."/>
            <person name="Tilleman L."/>
            <person name="Duarte A.S."/>
            <person name="Jorrin-Novo J.V."/>
            <person name="Van De Peer Y."/>
            <person name="Deforce D."/>
            <person name="Van Nieuwerburgh F."/>
            <person name="Esteves A.C."/>
            <person name="Alves A."/>
        </authorList>
    </citation>
    <scope>NUCLEOTIDE SEQUENCE</scope>
    <source>
        <strain evidence="2">CBS 339.90</strain>
    </source>
</reference>
<gene>
    <name evidence="2" type="ORF">DIS24_g12465</name>
</gene>
<comment type="caution">
    <text evidence="2">The sequence shown here is derived from an EMBL/GenBank/DDBJ whole genome shotgun (WGS) entry which is preliminary data.</text>
</comment>
<organism evidence="2 3">
    <name type="scientific">Lasiodiplodia hormozganensis</name>
    <dbReference type="NCBI Taxonomy" id="869390"/>
    <lineage>
        <taxon>Eukaryota</taxon>
        <taxon>Fungi</taxon>
        <taxon>Dikarya</taxon>
        <taxon>Ascomycota</taxon>
        <taxon>Pezizomycotina</taxon>
        <taxon>Dothideomycetes</taxon>
        <taxon>Dothideomycetes incertae sedis</taxon>
        <taxon>Botryosphaeriales</taxon>
        <taxon>Botryosphaeriaceae</taxon>
        <taxon>Lasiodiplodia</taxon>
    </lineage>
</organism>
<evidence type="ECO:0000256" key="1">
    <source>
        <dbReference type="SAM" id="MobiDB-lite"/>
    </source>
</evidence>
<keyword evidence="3" id="KW-1185">Reference proteome</keyword>
<accession>A0AA39T0C0</accession>
<feature type="region of interest" description="Disordered" evidence="1">
    <location>
        <begin position="30"/>
        <end position="108"/>
    </location>
</feature>
<feature type="compositionally biased region" description="Basic and acidic residues" evidence="1">
    <location>
        <begin position="58"/>
        <end position="71"/>
    </location>
</feature>
<dbReference type="EMBL" id="JAUJDW010000276">
    <property type="protein sequence ID" value="KAK0609136.1"/>
    <property type="molecule type" value="Genomic_DNA"/>
</dbReference>
<proteinExistence type="predicted"/>
<name>A0AA39T0C0_9PEZI</name>
<dbReference type="AlphaFoldDB" id="A0AA39T0C0"/>
<evidence type="ECO:0000313" key="3">
    <source>
        <dbReference type="Proteomes" id="UP001175001"/>
    </source>
</evidence>
<protein>
    <submittedName>
        <fullName evidence="2">Uncharacterized protein</fullName>
    </submittedName>
</protein>